<dbReference type="AlphaFoldDB" id="A0A7W9GNC2"/>
<keyword evidence="2" id="KW-0812">Transmembrane</keyword>
<feature type="transmembrane region" description="Helical" evidence="2">
    <location>
        <begin position="85"/>
        <end position="106"/>
    </location>
</feature>
<feature type="transmembrane region" description="Helical" evidence="2">
    <location>
        <begin position="55"/>
        <end position="73"/>
    </location>
</feature>
<keyword evidence="4" id="KW-1185">Reference proteome</keyword>
<accession>A0A7W9GNC2</accession>
<dbReference type="Proteomes" id="UP000542813">
    <property type="component" value="Unassembled WGS sequence"/>
</dbReference>
<feature type="region of interest" description="Disordered" evidence="1">
    <location>
        <begin position="261"/>
        <end position="280"/>
    </location>
</feature>
<evidence type="ECO:0000313" key="3">
    <source>
        <dbReference type="EMBL" id="MBB5786741.1"/>
    </source>
</evidence>
<dbReference type="EMBL" id="JACHMM010000001">
    <property type="protein sequence ID" value="MBB5786741.1"/>
    <property type="molecule type" value="Genomic_DNA"/>
</dbReference>
<sequence length="367" mass="37603">MTAGENPDGAWQLTAELKPKGPDAAAAGGSGPAGADPAAPAWDDAADDLRATVKWMVAAFAAVGAAMFAKGFVTTPKLSWTDDTWQLSAAWVVGAAGVVGVGVLIYQAVQLLRPTAFELGNLPATYIAEINANPRFYLPSDAGTLADYLATLRALRAAATRWSREVAVRQQALAAAQKPARPDAAAVAAAELELSRATVRRDSVQQALGVYSTVRETLLDRAGYWAPDTRLNRGGRIMLAAGIVAAAGGIGYQLLLASPDDDSGDGGGGGGASAPSIGELVRSDTPAGDALWSQLGLDDCQADPAAARIAVVVASGKGTDADPYVVSTLPTATCRAATFTVVDDVARVSVPEQLSIDYEPAEATQSP</sequence>
<reference evidence="3 4" key="1">
    <citation type="submission" date="2020-08" db="EMBL/GenBank/DDBJ databases">
        <title>Sequencing the genomes of 1000 actinobacteria strains.</title>
        <authorList>
            <person name="Klenk H.-P."/>
        </authorList>
    </citation>
    <scope>NUCLEOTIDE SEQUENCE [LARGE SCALE GENOMIC DNA]</scope>
    <source>
        <strain evidence="3 4">DSM 102122</strain>
    </source>
</reference>
<gene>
    <name evidence="3" type="ORF">HD601_001316</name>
</gene>
<evidence type="ECO:0000256" key="2">
    <source>
        <dbReference type="SAM" id="Phobius"/>
    </source>
</evidence>
<feature type="compositionally biased region" description="Low complexity" evidence="1">
    <location>
        <begin position="22"/>
        <end position="41"/>
    </location>
</feature>
<keyword evidence="2" id="KW-0472">Membrane</keyword>
<organism evidence="3 4">
    <name type="scientific">Jiangella mangrovi</name>
    <dbReference type="NCBI Taxonomy" id="1524084"/>
    <lineage>
        <taxon>Bacteria</taxon>
        <taxon>Bacillati</taxon>
        <taxon>Actinomycetota</taxon>
        <taxon>Actinomycetes</taxon>
        <taxon>Jiangellales</taxon>
        <taxon>Jiangellaceae</taxon>
        <taxon>Jiangella</taxon>
    </lineage>
</organism>
<proteinExistence type="predicted"/>
<name>A0A7W9GNC2_9ACTN</name>
<dbReference type="RefSeq" id="WP_184820362.1">
    <property type="nucleotide sequence ID" value="NZ_JACHMM010000001.1"/>
</dbReference>
<protein>
    <submittedName>
        <fullName evidence="3">Uncharacterized protein</fullName>
    </submittedName>
</protein>
<evidence type="ECO:0000256" key="1">
    <source>
        <dbReference type="SAM" id="MobiDB-lite"/>
    </source>
</evidence>
<feature type="region of interest" description="Disordered" evidence="1">
    <location>
        <begin position="1"/>
        <end position="41"/>
    </location>
</feature>
<comment type="caution">
    <text evidence="3">The sequence shown here is derived from an EMBL/GenBank/DDBJ whole genome shotgun (WGS) entry which is preliminary data.</text>
</comment>
<keyword evidence="2" id="KW-1133">Transmembrane helix</keyword>
<evidence type="ECO:0000313" key="4">
    <source>
        <dbReference type="Proteomes" id="UP000542813"/>
    </source>
</evidence>